<dbReference type="SUPFAM" id="SSF144052">
    <property type="entry name" value="Thermophilic metalloprotease-like"/>
    <property type="match status" value="1"/>
</dbReference>
<proteinExistence type="inferred from homology"/>
<comment type="caution">
    <text evidence="10">The sequence shown here is derived from an EMBL/GenBank/DDBJ whole genome shotgun (WGS) entry which is preliminary data.</text>
</comment>
<dbReference type="InterPro" id="IPR052170">
    <property type="entry name" value="M29_Exopeptidase"/>
</dbReference>
<name>A0A3E4QNU8_9ACTN</name>
<organism evidence="10 11">
    <name type="scientific">Collinsella tanakaei</name>
    <dbReference type="NCBI Taxonomy" id="626935"/>
    <lineage>
        <taxon>Bacteria</taxon>
        <taxon>Bacillati</taxon>
        <taxon>Actinomycetota</taxon>
        <taxon>Coriobacteriia</taxon>
        <taxon>Coriobacteriales</taxon>
        <taxon>Coriobacteriaceae</taxon>
        <taxon>Collinsella</taxon>
    </lineage>
</organism>
<accession>A0A3E4QNU8</accession>
<sequence>MSLLEYTCEDARMGMQKLAPAIERYANLVVRKGVNVKPGQEVVVQSPVECAEFARLLAKRAYAAGAGHVTVIWGDDEVSRLTYENVETAWFENVPEWQKLQLNSLAEDGACFIFVEGADPEALKGIDPAKPAAASKARNTQCSSFRHGLDFNINPWCIAGAPVAAWARTVFPGVADEVAIYRLWCAILSVARADGEDPESDWELHDATFEKNLRLLNERRFKALHYRSDNGTDLTVGLPAGHLWAGGKCETPEGHPFFPNIPTEEVFTSPHCDQVNGVVYSALPLVRHGNKIDRFWLRFENGRVVDFDAAIGKDTLASILDTDEGARRLGEVALISKNTPIRESEILFYDTLYDENASCHLALGVGFPECYEGGYEMSSDELRDAGVNTSATHVDFMIGTDDMDITGICEDGTEVPIFVNGQWAWE</sequence>
<dbReference type="GO" id="GO:0006508">
    <property type="term" value="P:proteolysis"/>
    <property type="evidence" value="ECO:0007669"/>
    <property type="project" value="UniProtKB-KW"/>
</dbReference>
<evidence type="ECO:0000313" key="11">
    <source>
        <dbReference type="Proteomes" id="UP000260943"/>
    </source>
</evidence>
<keyword evidence="5 10" id="KW-0031">Aminopeptidase</keyword>
<reference evidence="10 11" key="1">
    <citation type="submission" date="2018-08" db="EMBL/GenBank/DDBJ databases">
        <title>A genome reference for cultivated species of the human gut microbiota.</title>
        <authorList>
            <person name="Zou Y."/>
            <person name="Xue W."/>
            <person name="Luo G."/>
        </authorList>
    </citation>
    <scope>NUCLEOTIDE SEQUENCE [LARGE SCALE GENOMIC DNA]</scope>
    <source>
        <strain evidence="10 11">TF08-14</strain>
    </source>
</reference>
<dbReference type="Proteomes" id="UP000260943">
    <property type="component" value="Unassembled WGS sequence"/>
</dbReference>
<dbReference type="PANTHER" id="PTHR34448:SF3">
    <property type="entry name" value="AMINOPEPTIDASE AMPS"/>
    <property type="match status" value="1"/>
</dbReference>
<dbReference type="GO" id="GO:0046872">
    <property type="term" value="F:metal ion binding"/>
    <property type="evidence" value="ECO:0007669"/>
    <property type="project" value="UniProtKB-KW"/>
</dbReference>
<comment type="cofactor">
    <cofactor evidence="1">
        <name>Co(2+)</name>
        <dbReference type="ChEBI" id="CHEBI:48828"/>
    </cofactor>
</comment>
<evidence type="ECO:0000313" key="10">
    <source>
        <dbReference type="EMBL" id="RGL07463.1"/>
    </source>
</evidence>
<evidence type="ECO:0000256" key="9">
    <source>
        <dbReference type="ARBA" id="ARBA00023049"/>
    </source>
</evidence>
<dbReference type="GO" id="GO:0008237">
    <property type="term" value="F:metallopeptidase activity"/>
    <property type="evidence" value="ECO:0007669"/>
    <property type="project" value="UniProtKB-KW"/>
</dbReference>
<gene>
    <name evidence="10" type="ORF">DXC81_10335</name>
</gene>
<evidence type="ECO:0000256" key="2">
    <source>
        <dbReference type="ARBA" id="ARBA00001946"/>
    </source>
</evidence>
<dbReference type="PANTHER" id="PTHR34448">
    <property type="entry name" value="AMINOPEPTIDASE"/>
    <property type="match status" value="1"/>
</dbReference>
<evidence type="ECO:0000256" key="3">
    <source>
        <dbReference type="ARBA" id="ARBA00001947"/>
    </source>
</evidence>
<dbReference type="RefSeq" id="WP_117680316.1">
    <property type="nucleotide sequence ID" value="NZ_CALJOO010000129.1"/>
</dbReference>
<dbReference type="Pfam" id="PF02073">
    <property type="entry name" value="Peptidase_M29"/>
    <property type="match status" value="1"/>
</dbReference>
<evidence type="ECO:0000256" key="1">
    <source>
        <dbReference type="ARBA" id="ARBA00001941"/>
    </source>
</evidence>
<dbReference type="InterPro" id="IPR035097">
    <property type="entry name" value="M29_N-terminal"/>
</dbReference>
<keyword evidence="7" id="KW-0479">Metal-binding</keyword>
<dbReference type="EMBL" id="QSRJ01000016">
    <property type="protein sequence ID" value="RGL07463.1"/>
    <property type="molecule type" value="Genomic_DNA"/>
</dbReference>
<evidence type="ECO:0000256" key="4">
    <source>
        <dbReference type="ARBA" id="ARBA00008236"/>
    </source>
</evidence>
<keyword evidence="8" id="KW-0378">Hydrolase</keyword>
<keyword evidence="6" id="KW-0645">Protease</keyword>
<evidence type="ECO:0000256" key="7">
    <source>
        <dbReference type="ARBA" id="ARBA00022723"/>
    </source>
</evidence>
<dbReference type="AlphaFoldDB" id="A0A3E4QNU8"/>
<dbReference type="Gene3D" id="3.40.1830.10">
    <property type="entry name" value="Thermophilic metalloprotease (M29)"/>
    <property type="match status" value="1"/>
</dbReference>
<evidence type="ECO:0000256" key="6">
    <source>
        <dbReference type="ARBA" id="ARBA00022670"/>
    </source>
</evidence>
<comment type="cofactor">
    <cofactor evidence="3">
        <name>Zn(2+)</name>
        <dbReference type="ChEBI" id="CHEBI:29105"/>
    </cofactor>
</comment>
<dbReference type="GO" id="GO:0004177">
    <property type="term" value="F:aminopeptidase activity"/>
    <property type="evidence" value="ECO:0007669"/>
    <property type="project" value="UniProtKB-KW"/>
</dbReference>
<keyword evidence="9" id="KW-0482">Metalloprotease</keyword>
<evidence type="ECO:0000256" key="5">
    <source>
        <dbReference type="ARBA" id="ARBA00022438"/>
    </source>
</evidence>
<dbReference type="InterPro" id="IPR000787">
    <property type="entry name" value="Peptidase_M29"/>
</dbReference>
<comment type="cofactor">
    <cofactor evidence="2">
        <name>Mg(2+)</name>
        <dbReference type="ChEBI" id="CHEBI:18420"/>
    </cofactor>
</comment>
<dbReference type="PRINTS" id="PR00919">
    <property type="entry name" value="THERMOPTASE"/>
</dbReference>
<evidence type="ECO:0000256" key="8">
    <source>
        <dbReference type="ARBA" id="ARBA00022801"/>
    </source>
</evidence>
<protein>
    <submittedName>
        <fullName evidence="10">Aminopeptidase</fullName>
    </submittedName>
</protein>
<comment type="similarity">
    <text evidence="4">Belongs to the peptidase M29 family.</text>
</comment>